<dbReference type="AlphaFoldDB" id="A0A975YLL0"/>
<gene>
    <name evidence="2" type="ORF">KNV97_03635</name>
</gene>
<dbReference type="KEGG" id="vos:KNV97_03635"/>
<dbReference type="RefSeq" id="WP_218561545.1">
    <property type="nucleotide sequence ID" value="NZ_CP076642.1"/>
</dbReference>
<reference evidence="2" key="1">
    <citation type="submission" date="2021-06" db="EMBL/GenBank/DDBJ databases">
        <title>Vibrio nov. sp., novel gut bacterium isolated from Yellow Sea oyster.</title>
        <authorList>
            <person name="Muhammad N."/>
            <person name="Nguyen T.H."/>
            <person name="Lee Y.-J."/>
            <person name="Ko J."/>
            <person name="Kim S.-G."/>
        </authorList>
    </citation>
    <scope>NUCLEOTIDE SEQUENCE</scope>
    <source>
        <strain evidence="2">OG9-811</strain>
    </source>
</reference>
<evidence type="ECO:0000256" key="1">
    <source>
        <dbReference type="SAM" id="SignalP"/>
    </source>
</evidence>
<dbReference type="EMBL" id="CP076642">
    <property type="protein sequence ID" value="QXO15525.1"/>
    <property type="molecule type" value="Genomic_DNA"/>
</dbReference>
<dbReference type="Pfam" id="PF10973">
    <property type="entry name" value="DUF2799"/>
    <property type="match status" value="1"/>
</dbReference>
<name>A0A975YLL0_9VIBR</name>
<dbReference type="Proteomes" id="UP000694232">
    <property type="component" value="Chromosome 2"/>
</dbReference>
<keyword evidence="3" id="KW-1185">Reference proteome</keyword>
<feature type="signal peptide" evidence="1">
    <location>
        <begin position="1"/>
        <end position="22"/>
    </location>
</feature>
<feature type="chain" id="PRO_5037769652" evidence="1">
    <location>
        <begin position="23"/>
        <end position="113"/>
    </location>
</feature>
<dbReference type="PROSITE" id="PS51257">
    <property type="entry name" value="PROKAR_LIPOPROTEIN"/>
    <property type="match status" value="1"/>
</dbReference>
<dbReference type="InterPro" id="IPR021242">
    <property type="entry name" value="DUF2799"/>
</dbReference>
<keyword evidence="1" id="KW-0732">Signal</keyword>
<evidence type="ECO:0000313" key="3">
    <source>
        <dbReference type="Proteomes" id="UP000694232"/>
    </source>
</evidence>
<sequence length="113" mass="12694">MKRIIVVLALTGLAACSSNSMPDSYSSSDWQKFGYEQGVSGLVKLSGKEMKQAELMTAYNKGYEQGRNVYCQQDALSLGKLHRPYHGVCDEIDPTFRTKYREGTWWDDGASLE</sequence>
<accession>A0A975YLL0</accession>
<organism evidence="2 3">
    <name type="scientific">Vibrio ostreae</name>
    <dbReference type="NCBI Taxonomy" id="2841925"/>
    <lineage>
        <taxon>Bacteria</taxon>
        <taxon>Pseudomonadati</taxon>
        <taxon>Pseudomonadota</taxon>
        <taxon>Gammaproteobacteria</taxon>
        <taxon>Vibrionales</taxon>
        <taxon>Vibrionaceae</taxon>
        <taxon>Vibrio</taxon>
    </lineage>
</organism>
<evidence type="ECO:0000313" key="2">
    <source>
        <dbReference type="EMBL" id="QXO15525.1"/>
    </source>
</evidence>
<protein>
    <submittedName>
        <fullName evidence="2">DUF2799 domain-containing protein</fullName>
    </submittedName>
</protein>
<proteinExistence type="predicted"/>